<evidence type="ECO:0000313" key="4">
    <source>
        <dbReference type="Proteomes" id="UP000481583"/>
    </source>
</evidence>
<keyword evidence="1" id="KW-0812">Transmembrane</keyword>
<dbReference type="EMBL" id="JAAKZV010000002">
    <property type="protein sequence ID" value="NGN62499.1"/>
    <property type="molecule type" value="Genomic_DNA"/>
</dbReference>
<feature type="domain" description="SHOCT" evidence="2">
    <location>
        <begin position="56"/>
        <end position="81"/>
    </location>
</feature>
<accession>A0A6G4TR59</accession>
<comment type="caution">
    <text evidence="3">The sequence shown here is derived from an EMBL/GenBank/DDBJ whole genome shotgun (WGS) entry which is preliminary data.</text>
</comment>
<keyword evidence="1" id="KW-1133">Transmembrane helix</keyword>
<evidence type="ECO:0000313" key="3">
    <source>
        <dbReference type="EMBL" id="NGN62499.1"/>
    </source>
</evidence>
<dbReference type="AlphaFoldDB" id="A0A6G4TR59"/>
<name>A0A6G4TR59_9ACTN</name>
<proteinExistence type="predicted"/>
<organism evidence="3 4">
    <name type="scientific">Streptomyces coryli</name>
    <dbReference type="NCBI Taxonomy" id="1128680"/>
    <lineage>
        <taxon>Bacteria</taxon>
        <taxon>Bacillati</taxon>
        <taxon>Actinomycetota</taxon>
        <taxon>Actinomycetes</taxon>
        <taxon>Kitasatosporales</taxon>
        <taxon>Streptomycetaceae</taxon>
        <taxon>Streptomyces</taxon>
    </lineage>
</organism>
<evidence type="ECO:0000256" key="1">
    <source>
        <dbReference type="SAM" id="Phobius"/>
    </source>
</evidence>
<protein>
    <submittedName>
        <fullName evidence="3">SHOCT domain-containing protein</fullName>
    </submittedName>
</protein>
<dbReference type="InterPro" id="IPR018649">
    <property type="entry name" value="SHOCT"/>
</dbReference>
<sequence length="90" mass="10231">MYWHDHDMSGWGWFAMSTGTILFWALLITCGVLLYRALNRADGPGPSTTLPSRHTAEQLLAERFARGEVDEDEYHRRLAVLRGGPQLNKT</sequence>
<keyword evidence="4" id="KW-1185">Reference proteome</keyword>
<keyword evidence="1" id="KW-0472">Membrane</keyword>
<reference evidence="3 4" key="1">
    <citation type="submission" date="2020-02" db="EMBL/GenBank/DDBJ databases">
        <title>Whole-genome analyses of novel actinobacteria.</title>
        <authorList>
            <person name="Sahin N."/>
        </authorList>
    </citation>
    <scope>NUCLEOTIDE SEQUENCE [LARGE SCALE GENOMIC DNA]</scope>
    <source>
        <strain evidence="3 4">A7024</strain>
    </source>
</reference>
<evidence type="ECO:0000259" key="2">
    <source>
        <dbReference type="Pfam" id="PF09851"/>
    </source>
</evidence>
<gene>
    <name evidence="3" type="ORF">G5C51_01045</name>
</gene>
<dbReference type="Pfam" id="PF09851">
    <property type="entry name" value="SHOCT"/>
    <property type="match status" value="1"/>
</dbReference>
<dbReference type="Proteomes" id="UP000481583">
    <property type="component" value="Unassembled WGS sequence"/>
</dbReference>
<feature type="transmembrane region" description="Helical" evidence="1">
    <location>
        <begin position="12"/>
        <end position="35"/>
    </location>
</feature>